<dbReference type="AlphaFoldDB" id="A0A1F5NWJ1"/>
<dbReference type="Proteomes" id="UP000178892">
    <property type="component" value="Unassembled WGS sequence"/>
</dbReference>
<sequence length="79" mass="8823">MVPLELIKQPSLCGAAKTKAGKANRETLHRRVETAKPAAKPFFAEEDKFILISCLAGNQKRAGLIVHMRQSIYLFSINR</sequence>
<dbReference type="EMBL" id="MFEL01000006">
    <property type="protein sequence ID" value="OGE81690.1"/>
    <property type="molecule type" value="Genomic_DNA"/>
</dbReference>
<evidence type="ECO:0000313" key="1">
    <source>
        <dbReference type="EMBL" id="OGE81690.1"/>
    </source>
</evidence>
<protein>
    <submittedName>
        <fullName evidence="1">Uncharacterized protein</fullName>
    </submittedName>
</protein>
<evidence type="ECO:0000313" key="2">
    <source>
        <dbReference type="Proteomes" id="UP000178892"/>
    </source>
</evidence>
<name>A0A1F5NWJ1_9BACT</name>
<comment type="caution">
    <text evidence="1">The sequence shown here is derived from an EMBL/GenBank/DDBJ whole genome shotgun (WGS) entry which is preliminary data.</text>
</comment>
<reference evidence="1 2" key="1">
    <citation type="journal article" date="2016" name="Nat. Commun.">
        <title>Thousands of microbial genomes shed light on interconnected biogeochemical processes in an aquifer system.</title>
        <authorList>
            <person name="Anantharaman K."/>
            <person name="Brown C.T."/>
            <person name="Hug L.A."/>
            <person name="Sharon I."/>
            <person name="Castelle C.J."/>
            <person name="Probst A.J."/>
            <person name="Thomas B.C."/>
            <person name="Singh A."/>
            <person name="Wilkins M.J."/>
            <person name="Karaoz U."/>
            <person name="Brodie E.L."/>
            <person name="Williams K.H."/>
            <person name="Hubbard S.S."/>
            <person name="Banfield J.F."/>
        </authorList>
    </citation>
    <scope>NUCLEOTIDE SEQUENCE [LARGE SCALE GENOMIC DNA]</scope>
</reference>
<proteinExistence type="predicted"/>
<gene>
    <name evidence="1" type="ORF">A2720_02115</name>
</gene>
<accession>A0A1F5NWJ1</accession>
<organism evidence="1 2">
    <name type="scientific">Candidatus Doudnabacteria bacterium RIFCSPHIGHO2_01_FULL_46_24</name>
    <dbReference type="NCBI Taxonomy" id="1817825"/>
    <lineage>
        <taxon>Bacteria</taxon>
        <taxon>Candidatus Doudnaibacteriota</taxon>
    </lineage>
</organism>